<dbReference type="AlphaFoldDB" id="A0CPA0"/>
<gene>
    <name evidence="1" type="ORF">GSPATT00009008001</name>
</gene>
<keyword evidence="2" id="KW-1185">Reference proteome</keyword>
<accession>A0CPA0</accession>
<sequence length="320" mass="37271">MSINAILNKVRLLQDQISQYANQEMQESKVGILKRKYIDQPNLTEKDYEQLAKDVCAIIHYNNGIPDFKPIDYEPNDKFQGLAQKLIFDATLFCKDISLITKSSIVHQSFTEQIQDLLYQINSITNLIEKPLSYLMQSRRIFPNDKSETQSMQRIDFDQQSVIGTMNQSPFCIQKQVRFSTLEMKGFTKVYDELFNKPFTQTHIELIKQRCTAQSQICIGGVSVNDPDQFILCATDYASEFYTENLRLKAGQEESQWGNILGIMVRNRSKWIQRYPDVDNEEGDQRFSLWLFHGQGGYRIGRLESLEQSVEYKCVIYLKK</sequence>
<evidence type="ECO:0008006" key="3">
    <source>
        <dbReference type="Google" id="ProtNLM"/>
    </source>
</evidence>
<dbReference type="OrthoDB" id="283037at2759"/>
<dbReference type="HOGENOM" id="CLU_055363_0_0_1"/>
<reference evidence="1 2" key="1">
    <citation type="journal article" date="2006" name="Nature">
        <title>Global trends of whole-genome duplications revealed by the ciliate Paramecium tetraurelia.</title>
        <authorList>
            <consortium name="Genoscope"/>
            <person name="Aury J.-M."/>
            <person name="Jaillon O."/>
            <person name="Duret L."/>
            <person name="Noel B."/>
            <person name="Jubin C."/>
            <person name="Porcel B.M."/>
            <person name="Segurens B."/>
            <person name="Daubin V."/>
            <person name="Anthouard V."/>
            <person name="Aiach N."/>
            <person name="Arnaiz O."/>
            <person name="Billaut A."/>
            <person name="Beisson J."/>
            <person name="Blanc I."/>
            <person name="Bouhouche K."/>
            <person name="Camara F."/>
            <person name="Duharcourt S."/>
            <person name="Guigo R."/>
            <person name="Gogendeau D."/>
            <person name="Katinka M."/>
            <person name="Keller A.-M."/>
            <person name="Kissmehl R."/>
            <person name="Klotz C."/>
            <person name="Koll F."/>
            <person name="Le Moue A."/>
            <person name="Lepere C."/>
            <person name="Malinsky S."/>
            <person name="Nowacki M."/>
            <person name="Nowak J.K."/>
            <person name="Plattner H."/>
            <person name="Poulain J."/>
            <person name="Ruiz F."/>
            <person name="Serrano V."/>
            <person name="Zagulski M."/>
            <person name="Dessen P."/>
            <person name="Betermier M."/>
            <person name="Weissenbach J."/>
            <person name="Scarpelli C."/>
            <person name="Schachter V."/>
            <person name="Sperling L."/>
            <person name="Meyer E."/>
            <person name="Cohen J."/>
            <person name="Wincker P."/>
        </authorList>
    </citation>
    <scope>NUCLEOTIDE SEQUENCE [LARGE SCALE GENOMIC DNA]</scope>
    <source>
        <strain evidence="1 2">Stock d4-2</strain>
    </source>
</reference>
<organism evidence="1 2">
    <name type="scientific">Paramecium tetraurelia</name>
    <dbReference type="NCBI Taxonomy" id="5888"/>
    <lineage>
        <taxon>Eukaryota</taxon>
        <taxon>Sar</taxon>
        <taxon>Alveolata</taxon>
        <taxon>Ciliophora</taxon>
        <taxon>Intramacronucleata</taxon>
        <taxon>Oligohymenophorea</taxon>
        <taxon>Peniculida</taxon>
        <taxon>Parameciidae</taxon>
        <taxon>Paramecium</taxon>
    </lineage>
</organism>
<protein>
    <recommendedName>
        <fullName evidence="3">TLDc domain-containing protein</fullName>
    </recommendedName>
</protein>
<name>A0CPA0_PARTE</name>
<evidence type="ECO:0000313" key="2">
    <source>
        <dbReference type="Proteomes" id="UP000000600"/>
    </source>
</evidence>
<proteinExistence type="predicted"/>
<dbReference type="EMBL" id="CT868130">
    <property type="protein sequence ID" value="CAK72617.1"/>
    <property type="molecule type" value="Genomic_DNA"/>
</dbReference>
<dbReference type="GeneID" id="5025799"/>
<dbReference type="RefSeq" id="XP_001440014.1">
    <property type="nucleotide sequence ID" value="XM_001439977.2"/>
</dbReference>
<dbReference type="OMA" id="AQSQICI"/>
<dbReference type="Proteomes" id="UP000000600">
    <property type="component" value="Unassembled WGS sequence"/>
</dbReference>
<evidence type="ECO:0000313" key="1">
    <source>
        <dbReference type="EMBL" id="CAK72617.1"/>
    </source>
</evidence>
<dbReference type="KEGG" id="ptm:GSPATT00009008001"/>
<dbReference type="InParanoid" id="A0CPA0"/>